<gene>
    <name evidence="3" type="ORF">BDK51DRAFT_47901</name>
</gene>
<dbReference type="Proteomes" id="UP000269721">
    <property type="component" value="Unassembled WGS sequence"/>
</dbReference>
<evidence type="ECO:0000313" key="4">
    <source>
        <dbReference type="Proteomes" id="UP000269721"/>
    </source>
</evidence>
<reference evidence="4" key="1">
    <citation type="journal article" date="2018" name="Nat. Microbiol.">
        <title>Leveraging single-cell genomics to expand the fungal tree of life.</title>
        <authorList>
            <person name="Ahrendt S.R."/>
            <person name="Quandt C.A."/>
            <person name="Ciobanu D."/>
            <person name="Clum A."/>
            <person name="Salamov A."/>
            <person name="Andreopoulos B."/>
            <person name="Cheng J.F."/>
            <person name="Woyke T."/>
            <person name="Pelin A."/>
            <person name="Henrissat B."/>
            <person name="Reynolds N.K."/>
            <person name="Benny G.L."/>
            <person name="Smith M.E."/>
            <person name="James T.Y."/>
            <person name="Grigoriev I.V."/>
        </authorList>
    </citation>
    <scope>NUCLEOTIDE SEQUENCE [LARGE SCALE GENOMIC DNA]</scope>
</reference>
<organism evidence="3 4">
    <name type="scientific">Blyttiomyces helicus</name>
    <dbReference type="NCBI Taxonomy" id="388810"/>
    <lineage>
        <taxon>Eukaryota</taxon>
        <taxon>Fungi</taxon>
        <taxon>Fungi incertae sedis</taxon>
        <taxon>Chytridiomycota</taxon>
        <taxon>Chytridiomycota incertae sedis</taxon>
        <taxon>Chytridiomycetes</taxon>
        <taxon>Chytridiomycetes incertae sedis</taxon>
        <taxon>Blyttiomyces</taxon>
    </lineage>
</organism>
<keyword evidence="4" id="KW-1185">Reference proteome</keyword>
<feature type="coiled-coil region" evidence="1">
    <location>
        <begin position="151"/>
        <end position="178"/>
    </location>
</feature>
<feature type="region of interest" description="Disordered" evidence="2">
    <location>
        <begin position="1"/>
        <end position="22"/>
    </location>
</feature>
<evidence type="ECO:0000313" key="3">
    <source>
        <dbReference type="EMBL" id="RKO85545.1"/>
    </source>
</evidence>
<dbReference type="OrthoDB" id="5372507at2759"/>
<evidence type="ECO:0000256" key="2">
    <source>
        <dbReference type="SAM" id="MobiDB-lite"/>
    </source>
</evidence>
<dbReference type="InterPro" id="IPR026243">
    <property type="entry name" value="HAUS1"/>
</dbReference>
<protein>
    <submittedName>
        <fullName evidence="3">Uncharacterized protein</fullName>
    </submittedName>
</protein>
<name>A0A4P9W2F2_9FUNG</name>
<evidence type="ECO:0000256" key="1">
    <source>
        <dbReference type="SAM" id="Coils"/>
    </source>
</evidence>
<feature type="compositionally biased region" description="Low complexity" evidence="2">
    <location>
        <begin position="1"/>
        <end position="16"/>
    </location>
</feature>
<sequence length="184" mass="19576">MASTSSSSTPIRSQSPADPSTFPRLLAHLATRHPDLFPPGSSARAALLASAPAAAPLLAALATTQAEADVFAQLEDRTRDAATTEYDAEALRITRILSNLQITNDRLSSTAEANLHSLASLAITLGLKDTISPPPPTSSYQAAMATAYVDEKQAESELSRQKRLLEAVERRTAGAQRNLQRVRG</sequence>
<proteinExistence type="predicted"/>
<accession>A0A4P9W2F2</accession>
<keyword evidence="1" id="KW-0175">Coiled coil</keyword>
<dbReference type="EMBL" id="KZ998976">
    <property type="protein sequence ID" value="RKO85545.1"/>
    <property type="molecule type" value="Genomic_DNA"/>
</dbReference>
<dbReference type="Pfam" id="PF25762">
    <property type="entry name" value="HAUS1"/>
    <property type="match status" value="1"/>
</dbReference>
<dbReference type="AlphaFoldDB" id="A0A4P9W2F2"/>